<protein>
    <recommendedName>
        <fullName evidence="3">Haloacid dehalogenase-like hydrolase</fullName>
    </recommendedName>
</protein>
<dbReference type="InterPro" id="IPR023214">
    <property type="entry name" value="HAD_sf"/>
</dbReference>
<evidence type="ECO:0008006" key="3">
    <source>
        <dbReference type="Google" id="ProtNLM"/>
    </source>
</evidence>
<dbReference type="InterPro" id="IPR036412">
    <property type="entry name" value="HAD-like_sf"/>
</dbReference>
<gene>
    <name evidence="1" type="ORF">IV60_GL000821</name>
</gene>
<keyword evidence="2" id="KW-1185">Reference proteome</keyword>
<evidence type="ECO:0000313" key="1">
    <source>
        <dbReference type="EMBL" id="KRO02385.1"/>
    </source>
</evidence>
<evidence type="ECO:0000313" key="2">
    <source>
        <dbReference type="Proteomes" id="UP000051927"/>
    </source>
</evidence>
<dbReference type="SUPFAM" id="SSF56784">
    <property type="entry name" value="HAD-like"/>
    <property type="match status" value="1"/>
</dbReference>
<dbReference type="RefSeq" id="WP_003149632.1">
    <property type="nucleotide sequence ID" value="NZ_JQCP01000002.1"/>
</dbReference>
<dbReference type="Gene3D" id="3.40.50.1000">
    <property type="entry name" value="HAD superfamily/HAD-like"/>
    <property type="match status" value="1"/>
</dbReference>
<sequence length="368" mass="42803">MCTQSKNKPIILAICYDFDKTLTHTDMQNQGFIQSLGYDIDEFWKNSNSLALHNDMDQNLAYMYSMSKLSTGKFYITKNSLKEYGEKISLYNGVKDWFKRINDYGKEHNVTVEHYIISSGLKEIIEGTPIAPEFKKIYASSFYYDKDNVARWPAQVVNYTDKTQYLFRIEKDVLDVNDQSVNNYLSPNKIKIPFRNIVYIGDSATDIPCMKLVNINGGHSIGVFNPKDENKERVFSLLNENRIKYFAAADYSSESQLESLVKKIIDRTEANEALEDFHYECIDLKDRETKAQDASFKKRQKLINQLEDSRTYATTHSVIAELEEIKKDEWEPSEIRRLFEIGEKNSQVSAIREDSDVKRFFNSLPNKE</sequence>
<dbReference type="Pfam" id="PF12710">
    <property type="entry name" value="HAD"/>
    <property type="match status" value="1"/>
</dbReference>
<proteinExistence type="predicted"/>
<accession>A0ABR5Q1X5</accession>
<comment type="caution">
    <text evidence="1">The sequence shown here is derived from an EMBL/GenBank/DDBJ whole genome shotgun (WGS) entry which is preliminary data.</text>
</comment>
<reference evidence="1 2" key="1">
    <citation type="journal article" date="2015" name="Genome Announc.">
        <title>Expanding the biotechnology potential of lactobacilli through comparative genomics of 213 strains and associated genera.</title>
        <authorList>
            <person name="Sun Z."/>
            <person name="Harris H.M."/>
            <person name="McCann A."/>
            <person name="Guo C."/>
            <person name="Argimon S."/>
            <person name="Zhang W."/>
            <person name="Yang X."/>
            <person name="Jeffery I.B."/>
            <person name="Cooney J.C."/>
            <person name="Kagawa T.F."/>
            <person name="Liu W."/>
            <person name="Song Y."/>
            <person name="Salvetti E."/>
            <person name="Wrobel A."/>
            <person name="Rasinkangas P."/>
            <person name="Parkhill J."/>
            <person name="Rea M.C."/>
            <person name="O'Sullivan O."/>
            <person name="Ritari J."/>
            <person name="Douillard F.P."/>
            <person name="Paul Ross R."/>
            <person name="Yang R."/>
            <person name="Briner A.E."/>
            <person name="Felis G.E."/>
            <person name="de Vos W.M."/>
            <person name="Barrangou R."/>
            <person name="Klaenhammer T.R."/>
            <person name="Caufield P.W."/>
            <person name="Cui Y."/>
            <person name="Zhang H."/>
            <person name="O'Toole P.W."/>
        </authorList>
    </citation>
    <scope>NUCLEOTIDE SEQUENCE [LARGE SCALE GENOMIC DNA]</scope>
    <source>
        <strain evidence="1 2">DSM 7090</strain>
    </source>
</reference>
<dbReference type="EMBL" id="JQCP01000002">
    <property type="protein sequence ID" value="KRO02385.1"/>
    <property type="molecule type" value="Genomic_DNA"/>
</dbReference>
<name>A0ABR5Q1X5_9ACTN</name>
<dbReference type="GeneID" id="84904611"/>
<dbReference type="Proteomes" id="UP000051927">
    <property type="component" value="Unassembled WGS sequence"/>
</dbReference>
<organism evidence="1 2">
    <name type="scientific">Lancefieldella rimae</name>
    <dbReference type="NCBI Taxonomy" id="1383"/>
    <lineage>
        <taxon>Bacteria</taxon>
        <taxon>Bacillati</taxon>
        <taxon>Actinomycetota</taxon>
        <taxon>Coriobacteriia</taxon>
        <taxon>Coriobacteriales</taxon>
        <taxon>Atopobiaceae</taxon>
        <taxon>Lancefieldella</taxon>
    </lineage>
</organism>